<dbReference type="Gene3D" id="2.60.40.1880">
    <property type="entry name" value="Invasion associated locus B (IalB) protein"/>
    <property type="match status" value="1"/>
</dbReference>
<dbReference type="Pfam" id="PF06776">
    <property type="entry name" value="IalB"/>
    <property type="match status" value="1"/>
</dbReference>
<feature type="signal peptide" evidence="1">
    <location>
        <begin position="1"/>
        <end position="23"/>
    </location>
</feature>
<dbReference type="AlphaFoldDB" id="A0A1H3LB98"/>
<dbReference type="EMBL" id="FNOY01000047">
    <property type="protein sequence ID" value="SDY61590.1"/>
    <property type="molecule type" value="Genomic_DNA"/>
</dbReference>
<gene>
    <name evidence="2" type="ORF">SAMN05421881_104715</name>
</gene>
<evidence type="ECO:0000313" key="3">
    <source>
        <dbReference type="Proteomes" id="UP000198640"/>
    </source>
</evidence>
<keyword evidence="3" id="KW-1185">Reference proteome</keyword>
<dbReference type="InterPro" id="IPR010642">
    <property type="entry name" value="Invasion_prot_B"/>
</dbReference>
<dbReference type="OrthoDB" id="8545761at2"/>
<name>A0A1H3LB98_9PROT</name>
<sequence length="170" mass="18385">MRRTFTRINMLLAALVTSGMVHAAEPKAIGEFDDWTAYVYLENKSKVCYMVSKPKKKEGNYSKRGDVFALVTHRPAEKSKNVFSFVAGYPFKSDSEVIVQIGTQQFKLFTQDETAWASDAATDNKLAAAIRGGSTMIVKGVSAQGTATTDTFGLKGSSAAHAAISKECGI</sequence>
<protein>
    <recommendedName>
        <fullName evidence="4">Invasion protein IalB, involved in pathogenesis</fullName>
    </recommendedName>
</protein>
<dbReference type="Proteomes" id="UP000198640">
    <property type="component" value="Unassembled WGS sequence"/>
</dbReference>
<organism evidence="2 3">
    <name type="scientific">Nitrosomonas halophila</name>
    <dbReference type="NCBI Taxonomy" id="44576"/>
    <lineage>
        <taxon>Bacteria</taxon>
        <taxon>Pseudomonadati</taxon>
        <taxon>Pseudomonadota</taxon>
        <taxon>Betaproteobacteria</taxon>
        <taxon>Nitrosomonadales</taxon>
        <taxon>Nitrosomonadaceae</taxon>
        <taxon>Nitrosomonas</taxon>
    </lineage>
</organism>
<proteinExistence type="predicted"/>
<keyword evidence="1" id="KW-0732">Signal</keyword>
<feature type="chain" id="PRO_5011690771" description="Invasion protein IalB, involved in pathogenesis" evidence="1">
    <location>
        <begin position="24"/>
        <end position="170"/>
    </location>
</feature>
<dbReference type="STRING" id="44576.SAMN05421881_104715"/>
<evidence type="ECO:0000313" key="2">
    <source>
        <dbReference type="EMBL" id="SDY61590.1"/>
    </source>
</evidence>
<dbReference type="InterPro" id="IPR038696">
    <property type="entry name" value="IalB_sf"/>
</dbReference>
<evidence type="ECO:0008006" key="4">
    <source>
        <dbReference type="Google" id="ProtNLM"/>
    </source>
</evidence>
<evidence type="ECO:0000256" key="1">
    <source>
        <dbReference type="SAM" id="SignalP"/>
    </source>
</evidence>
<reference evidence="2 3" key="1">
    <citation type="submission" date="2016-10" db="EMBL/GenBank/DDBJ databases">
        <authorList>
            <person name="de Groot N.N."/>
        </authorList>
    </citation>
    <scope>NUCLEOTIDE SEQUENCE [LARGE SCALE GENOMIC DNA]</scope>
    <source>
        <strain evidence="2 3">Nm1</strain>
    </source>
</reference>
<accession>A0A1H3LB98</accession>